<dbReference type="GO" id="GO:0006310">
    <property type="term" value="P:DNA recombination"/>
    <property type="evidence" value="ECO:0007669"/>
    <property type="project" value="UniProtKB-KW"/>
</dbReference>
<proteinExistence type="inferred from homology"/>
<dbReference type="InterPro" id="IPR002104">
    <property type="entry name" value="Integrase_catalytic"/>
</dbReference>
<keyword evidence="2" id="KW-0238">DNA-binding</keyword>
<dbReference type="GO" id="GO:0003677">
    <property type="term" value="F:DNA binding"/>
    <property type="evidence" value="ECO:0007669"/>
    <property type="project" value="UniProtKB-KW"/>
</dbReference>
<dbReference type="Pfam" id="PF00589">
    <property type="entry name" value="Phage_integrase"/>
    <property type="match status" value="1"/>
</dbReference>
<dbReference type="InterPro" id="IPR013762">
    <property type="entry name" value="Integrase-like_cat_sf"/>
</dbReference>
<dbReference type="Gene3D" id="1.10.150.130">
    <property type="match status" value="1"/>
</dbReference>
<dbReference type="PANTHER" id="PTHR30349:SF64">
    <property type="entry name" value="PROPHAGE INTEGRASE INTD-RELATED"/>
    <property type="match status" value="1"/>
</dbReference>
<feature type="domain" description="Tyr recombinase" evidence="4">
    <location>
        <begin position="161"/>
        <end position="349"/>
    </location>
</feature>
<keyword evidence="3" id="KW-0233">DNA recombination</keyword>
<dbReference type="Pfam" id="PF14657">
    <property type="entry name" value="Arm-DNA-bind_4"/>
    <property type="match status" value="1"/>
</dbReference>
<protein>
    <submittedName>
        <fullName evidence="5">Integrase</fullName>
    </submittedName>
</protein>
<evidence type="ECO:0000313" key="5">
    <source>
        <dbReference type="EMBL" id="WLJ25479.1"/>
    </source>
</evidence>
<evidence type="ECO:0000256" key="3">
    <source>
        <dbReference type="ARBA" id="ARBA00023172"/>
    </source>
</evidence>
<evidence type="ECO:0000256" key="1">
    <source>
        <dbReference type="ARBA" id="ARBA00008857"/>
    </source>
</evidence>
<evidence type="ECO:0000256" key="2">
    <source>
        <dbReference type="ARBA" id="ARBA00023125"/>
    </source>
</evidence>
<dbReference type="InterPro" id="IPR010998">
    <property type="entry name" value="Integrase_recombinase_N"/>
</dbReference>
<dbReference type="PANTHER" id="PTHR30349">
    <property type="entry name" value="PHAGE INTEGRASE-RELATED"/>
    <property type="match status" value="1"/>
</dbReference>
<dbReference type="InterPro" id="IPR028259">
    <property type="entry name" value="AP2-like_int_N"/>
</dbReference>
<dbReference type="CDD" id="cd01189">
    <property type="entry name" value="INT_ICEBs1_C_like"/>
    <property type="match status" value="1"/>
</dbReference>
<name>A0AA50AEG4_9VIRU</name>
<dbReference type="GO" id="GO:0015074">
    <property type="term" value="P:DNA integration"/>
    <property type="evidence" value="ECO:0007669"/>
    <property type="project" value="InterPro"/>
</dbReference>
<accession>A0AA50AEG4</accession>
<dbReference type="EMBL" id="OQ890311">
    <property type="protein sequence ID" value="WLJ25479.1"/>
    <property type="molecule type" value="Genomic_DNA"/>
</dbReference>
<comment type="similarity">
    <text evidence="1">Belongs to the 'phage' integrase family.</text>
</comment>
<evidence type="ECO:0000259" key="4">
    <source>
        <dbReference type="PROSITE" id="PS51898"/>
    </source>
</evidence>
<dbReference type="SUPFAM" id="SSF56349">
    <property type="entry name" value="DNA breaking-rejoining enzymes"/>
    <property type="match status" value="1"/>
</dbReference>
<reference evidence="5" key="1">
    <citation type="submission" date="2023-04" db="EMBL/GenBank/DDBJ databases">
        <title>The human skin virome in hidradenitis suppurativa patients.</title>
        <authorList>
            <person name="Jansen D."/>
        </authorList>
    </citation>
    <scope>NUCLEOTIDE SEQUENCE</scope>
    <source>
        <strain evidence="5">VC1_JansenPhageA</strain>
    </source>
</reference>
<dbReference type="PROSITE" id="PS51898">
    <property type="entry name" value="TYR_RECOMBINASE"/>
    <property type="match status" value="1"/>
</dbReference>
<organism evidence="5">
    <name type="scientific">Corynebacterium phage HS01</name>
    <dbReference type="NCBI Taxonomy" id="3056389"/>
    <lineage>
        <taxon>Viruses</taxon>
    </lineage>
</organism>
<dbReference type="InterPro" id="IPR011010">
    <property type="entry name" value="DNA_brk_join_enz"/>
</dbReference>
<dbReference type="InterPro" id="IPR050090">
    <property type="entry name" value="Tyrosine_recombinase_XerCD"/>
</dbReference>
<dbReference type="Gene3D" id="1.10.443.10">
    <property type="entry name" value="Intergrase catalytic core"/>
    <property type="match status" value="1"/>
</dbReference>
<sequence length="366" mass="40503">MASIKPYKTAKGRAWRVQYRDPAGKNKTKQGFRTKNEAQAWADKNATTIRTGDWIDPNAGKVTIGEVAVPWEANLTHLKPKTRHDMLAVWRNHVEPKWGGRQVAGIKPSEVQAWVSSLDRSASLVRQAHSVLAQILDLAVMDKAVRENPARGVKLPRKGAARKVYLTAEQLGLLVGECTRYRELVWLLGTVGLRWGEAAALRVRDVNVLRNRISIERNAVTVGSEVIIGTPKTHEVREVSVPASVMRMLVPVMEGKGPDDLLWPRRDGTPMKPPTHGKWYYNALDRCMEKYPGFPRVTPHGLRHVAAGLMISAGANVKVVQRELGHSSAAITLDIYAELFDEDLEAVGSAVEEKISDVVGLSWKGA</sequence>